<dbReference type="AlphaFoldDB" id="A0A106BKR3"/>
<comment type="caution">
    <text evidence="2">The sequence shown here is derived from an EMBL/GenBank/DDBJ whole genome shotgun (WGS) entry which is preliminary data.</text>
</comment>
<dbReference type="RefSeq" id="WP_059757360.1">
    <property type="nucleotide sequence ID" value="NZ_LDUG01000036.1"/>
</dbReference>
<evidence type="ECO:0000256" key="1">
    <source>
        <dbReference type="SAM" id="Coils"/>
    </source>
</evidence>
<dbReference type="Proteomes" id="UP000064243">
    <property type="component" value="Unassembled WGS sequence"/>
</dbReference>
<feature type="coiled-coil region" evidence="1">
    <location>
        <begin position="4"/>
        <end position="31"/>
    </location>
</feature>
<keyword evidence="1" id="KW-0175">Coiled coil</keyword>
<dbReference type="PATRIC" id="fig|36861.3.peg.2365"/>
<proteinExistence type="predicted"/>
<dbReference type="STRING" id="1123392.GCA_000376425_02781"/>
<organism evidence="2 3">
    <name type="scientific">Thiobacillus denitrificans</name>
    <dbReference type="NCBI Taxonomy" id="36861"/>
    <lineage>
        <taxon>Bacteria</taxon>
        <taxon>Pseudomonadati</taxon>
        <taxon>Pseudomonadota</taxon>
        <taxon>Betaproteobacteria</taxon>
        <taxon>Nitrosomonadales</taxon>
        <taxon>Thiobacillaceae</taxon>
        <taxon>Thiobacillus</taxon>
    </lineage>
</organism>
<dbReference type="OrthoDB" id="9181944at2"/>
<name>A0A106BKR3_THIDE</name>
<dbReference type="EMBL" id="LDUG01000036">
    <property type="protein sequence ID" value="KVW94281.1"/>
    <property type="molecule type" value="Genomic_DNA"/>
</dbReference>
<sequence>MPLHAMKEDEIRLLRGEIEMLMNERRQLLQVTGAAAVFVANLDTDTLPDDADTIGAAEMLAEQLNGLSEETLKDALESVRAELDPER</sequence>
<evidence type="ECO:0000313" key="2">
    <source>
        <dbReference type="EMBL" id="KVW94281.1"/>
    </source>
</evidence>
<evidence type="ECO:0000313" key="3">
    <source>
        <dbReference type="Proteomes" id="UP000064243"/>
    </source>
</evidence>
<dbReference type="eggNOG" id="ENOG503332K">
    <property type="taxonomic scope" value="Bacteria"/>
</dbReference>
<accession>A0A106BKR3</accession>
<gene>
    <name evidence="2" type="ORF">ABW22_12900</name>
</gene>
<reference evidence="2 3" key="1">
    <citation type="journal article" date="2015" name="Appl. Environ. Microbiol.">
        <title>Aerobic and Anaerobic Thiosulfate Oxidation by a Cold-Adapted, Subglacial Chemoautotroph.</title>
        <authorList>
            <person name="Harrold Z.R."/>
            <person name="Skidmore M.L."/>
            <person name="Hamilton T.L."/>
            <person name="Desch L."/>
            <person name="Amada K."/>
            <person name="van Gelder W."/>
            <person name="Glover K."/>
            <person name="Roden E.E."/>
            <person name="Boyd E.S."/>
        </authorList>
    </citation>
    <scope>NUCLEOTIDE SEQUENCE [LARGE SCALE GENOMIC DNA]</scope>
    <source>
        <strain evidence="2 3">RG</strain>
    </source>
</reference>
<keyword evidence="3" id="KW-1185">Reference proteome</keyword>
<protein>
    <submittedName>
        <fullName evidence="2">Uncharacterized protein</fullName>
    </submittedName>
</protein>